<proteinExistence type="predicted"/>
<accession>A0A9W8W353</accession>
<feature type="compositionally biased region" description="Basic and acidic residues" evidence="1">
    <location>
        <begin position="107"/>
        <end position="117"/>
    </location>
</feature>
<evidence type="ECO:0000313" key="2">
    <source>
        <dbReference type="EMBL" id="KAJ4308778.1"/>
    </source>
</evidence>
<organism evidence="2 3">
    <name type="scientific">Fusarium piperis</name>
    <dbReference type="NCBI Taxonomy" id="1435070"/>
    <lineage>
        <taxon>Eukaryota</taxon>
        <taxon>Fungi</taxon>
        <taxon>Dikarya</taxon>
        <taxon>Ascomycota</taxon>
        <taxon>Pezizomycotina</taxon>
        <taxon>Sordariomycetes</taxon>
        <taxon>Hypocreomycetidae</taxon>
        <taxon>Hypocreales</taxon>
        <taxon>Nectriaceae</taxon>
        <taxon>Fusarium</taxon>
        <taxon>Fusarium solani species complex</taxon>
    </lineage>
</organism>
<evidence type="ECO:0000313" key="3">
    <source>
        <dbReference type="Proteomes" id="UP001140502"/>
    </source>
</evidence>
<protein>
    <submittedName>
        <fullName evidence="2">Uncharacterized protein</fullName>
    </submittedName>
</protein>
<dbReference type="Proteomes" id="UP001140502">
    <property type="component" value="Unassembled WGS sequence"/>
</dbReference>
<comment type="caution">
    <text evidence="2">The sequence shown here is derived from an EMBL/GenBank/DDBJ whole genome shotgun (WGS) entry which is preliminary data.</text>
</comment>
<sequence length="135" mass="15252">MLGSCLYWLKGASKPDHLRYSSFHLPTLSHPEQAEPDRSRPDIFLRHKVNEIYGIALLHKHFQIQSTERLVDIRNVSSPWEAGGDTSSVLKKALGVMVEKGLITEAEKEKAEEEQKKSIALPFTSETPSKRALKD</sequence>
<dbReference type="EMBL" id="JAPEUR010000493">
    <property type="protein sequence ID" value="KAJ4308778.1"/>
    <property type="molecule type" value="Genomic_DNA"/>
</dbReference>
<keyword evidence="3" id="KW-1185">Reference proteome</keyword>
<feature type="region of interest" description="Disordered" evidence="1">
    <location>
        <begin position="107"/>
        <end position="135"/>
    </location>
</feature>
<dbReference type="AlphaFoldDB" id="A0A9W8W353"/>
<dbReference type="OrthoDB" id="2322999at2759"/>
<gene>
    <name evidence="2" type="ORF">N0V84_011894</name>
</gene>
<name>A0A9W8W353_9HYPO</name>
<reference evidence="2" key="1">
    <citation type="submission" date="2022-10" db="EMBL/GenBank/DDBJ databases">
        <title>Tapping the CABI collections for fungal endophytes: first genome assemblies for Collariella, Neodidymelliopsis, Ascochyta clinopodiicola, Didymella pomorum, Didymosphaeria variabile, Neocosmospora piperis and Neocucurbitaria cava.</title>
        <authorList>
            <person name="Hill R."/>
        </authorList>
    </citation>
    <scope>NUCLEOTIDE SEQUENCE</scope>
    <source>
        <strain evidence="2">IMI 366586</strain>
    </source>
</reference>
<evidence type="ECO:0000256" key="1">
    <source>
        <dbReference type="SAM" id="MobiDB-lite"/>
    </source>
</evidence>